<dbReference type="NCBIfam" id="NF008686">
    <property type="entry name" value="PRK11705.1"/>
    <property type="match status" value="1"/>
</dbReference>
<keyword evidence="5" id="KW-0443">Lipid metabolism</keyword>
<dbReference type="GO" id="GO:0008610">
    <property type="term" value="P:lipid biosynthetic process"/>
    <property type="evidence" value="ECO:0007669"/>
    <property type="project" value="InterPro"/>
</dbReference>
<dbReference type="InterPro" id="IPR003333">
    <property type="entry name" value="CMAS"/>
</dbReference>
<dbReference type="GO" id="GO:0008825">
    <property type="term" value="F:cyclopropane-fatty-acyl-phospholipid synthase activity"/>
    <property type="evidence" value="ECO:0007669"/>
    <property type="project" value="UniProtKB-EC"/>
</dbReference>
<dbReference type="PANTHER" id="PTHR43667">
    <property type="entry name" value="CYCLOPROPANE-FATTY-ACYL-PHOSPHOLIPID SYNTHASE"/>
    <property type="match status" value="1"/>
</dbReference>
<organism evidence="7 8">
    <name type="scientific">Mucilaginibacter ginsenosidivorax</name>
    <dbReference type="NCBI Taxonomy" id="862126"/>
    <lineage>
        <taxon>Bacteria</taxon>
        <taxon>Pseudomonadati</taxon>
        <taxon>Bacteroidota</taxon>
        <taxon>Sphingobacteriia</taxon>
        <taxon>Sphingobacteriales</taxon>
        <taxon>Sphingobacteriaceae</taxon>
        <taxon>Mucilaginibacter</taxon>
    </lineage>
</organism>
<name>A0A5B8W0Z4_9SPHI</name>
<evidence type="ECO:0000313" key="8">
    <source>
        <dbReference type="Proteomes" id="UP000321362"/>
    </source>
</evidence>
<evidence type="ECO:0000256" key="1">
    <source>
        <dbReference type="ARBA" id="ARBA00010815"/>
    </source>
</evidence>
<protein>
    <submittedName>
        <fullName evidence="7">Cyclopropane fatty acyl phospholipid synthase</fullName>
        <ecNumber evidence="7">2.1.1.79</ecNumber>
    </submittedName>
</protein>
<dbReference type="Proteomes" id="UP000321362">
    <property type="component" value="Chromosome"/>
</dbReference>
<sequence length="371" mass="43387">MSSSKEIFEKMFAGGDIKINGDNPWDIKVNDERTYDRLLSDGMIGFGESYMDGWWECPALDEFFYRMMYYRIDKLIPKNFNTIKFALKAKYLNMQTKTKSKKVAHMHYNIGNDLYRGMLDKRMIYTCGYWKTAQTLDEAQEDKLDLVCRKLKLEPGMRMLDLGCGWGGLAKFAAERYGVSVVGVNISEEQVNLAREATKGLPVEIRLMDYRDINEKFDRVASVGLMEHVGYKNYRSLMEVAARCMDDDGIFLLHTIGGNFSQTKTDPWIDKYIFPNGMLPSPPQISTAAMGLFTLEDWHNFGVYYDRTCMEWLHNFKRTWPEIKDKYGDTFYRMWEFYLNGCAASFRARKNHLWQVVYRKSKSLGLYEPVR</sequence>
<dbReference type="PIRSF" id="PIRSF003085">
    <property type="entry name" value="CMAS"/>
    <property type="match status" value="1"/>
</dbReference>
<keyword evidence="2 7" id="KW-0489">Methyltransferase</keyword>
<evidence type="ECO:0000313" key="7">
    <source>
        <dbReference type="EMBL" id="QEC77341.1"/>
    </source>
</evidence>
<reference evidence="7 8" key="1">
    <citation type="journal article" date="2013" name="J. Microbiol.">
        <title>Mucilaginibacter ginsenosidivorax sp. nov., with ginsenoside converting activity isolated from sediment.</title>
        <authorList>
            <person name="Kim J.K."/>
            <person name="Choi T.E."/>
            <person name="Liu Q.M."/>
            <person name="Park H.Y."/>
            <person name="Yi T.H."/>
            <person name="Yoon M.H."/>
            <person name="Kim S.C."/>
            <person name="Im W.T."/>
        </authorList>
    </citation>
    <scope>NUCLEOTIDE SEQUENCE [LARGE SCALE GENOMIC DNA]</scope>
    <source>
        <strain evidence="7 8">KHI28</strain>
    </source>
</reference>
<accession>A0A5B8W0Z4</accession>
<keyword evidence="3 7" id="KW-0808">Transferase</keyword>
<dbReference type="RefSeq" id="WP_147054939.1">
    <property type="nucleotide sequence ID" value="NZ_CP042437.1"/>
</dbReference>
<dbReference type="CDD" id="cd02440">
    <property type="entry name" value="AdoMet_MTases"/>
    <property type="match status" value="1"/>
</dbReference>
<dbReference type="AlphaFoldDB" id="A0A5B8W0Z4"/>
<evidence type="ECO:0000256" key="6">
    <source>
        <dbReference type="PIRSR" id="PIRSR003085-1"/>
    </source>
</evidence>
<dbReference type="InterPro" id="IPR050723">
    <property type="entry name" value="CFA/CMAS"/>
</dbReference>
<gene>
    <name evidence="7" type="ORF">FSB76_15820</name>
</gene>
<proteinExistence type="inferred from homology"/>
<dbReference type="EC" id="2.1.1.79" evidence="7"/>
<dbReference type="PANTHER" id="PTHR43667:SF1">
    <property type="entry name" value="CYCLOPROPANE-FATTY-ACYL-PHOSPHOLIPID SYNTHASE"/>
    <property type="match status" value="1"/>
</dbReference>
<dbReference type="SUPFAM" id="SSF53335">
    <property type="entry name" value="S-adenosyl-L-methionine-dependent methyltransferases"/>
    <property type="match status" value="1"/>
</dbReference>
<dbReference type="KEGG" id="mgk:FSB76_15820"/>
<dbReference type="Pfam" id="PF02353">
    <property type="entry name" value="CMAS"/>
    <property type="match status" value="1"/>
</dbReference>
<dbReference type="OrthoDB" id="9782855at2"/>
<comment type="similarity">
    <text evidence="1">Belongs to the CFA/CMAS family.</text>
</comment>
<dbReference type="EMBL" id="CP042437">
    <property type="protein sequence ID" value="QEC77341.1"/>
    <property type="molecule type" value="Genomic_DNA"/>
</dbReference>
<evidence type="ECO:0000256" key="5">
    <source>
        <dbReference type="ARBA" id="ARBA00023098"/>
    </source>
</evidence>
<dbReference type="InterPro" id="IPR029063">
    <property type="entry name" value="SAM-dependent_MTases_sf"/>
</dbReference>
<keyword evidence="8" id="KW-1185">Reference proteome</keyword>
<dbReference type="GO" id="GO:0032259">
    <property type="term" value="P:methylation"/>
    <property type="evidence" value="ECO:0007669"/>
    <property type="project" value="UniProtKB-KW"/>
</dbReference>
<evidence type="ECO:0000256" key="3">
    <source>
        <dbReference type="ARBA" id="ARBA00022679"/>
    </source>
</evidence>
<keyword evidence="4" id="KW-0949">S-adenosyl-L-methionine</keyword>
<feature type="active site" evidence="6">
    <location>
        <position position="342"/>
    </location>
</feature>
<dbReference type="Gene3D" id="3.40.50.150">
    <property type="entry name" value="Vaccinia Virus protein VP39"/>
    <property type="match status" value="1"/>
</dbReference>
<evidence type="ECO:0000256" key="4">
    <source>
        <dbReference type="ARBA" id="ARBA00022691"/>
    </source>
</evidence>
<evidence type="ECO:0000256" key="2">
    <source>
        <dbReference type="ARBA" id="ARBA00022603"/>
    </source>
</evidence>